<dbReference type="STRING" id="263852.SAMN02745116_01307"/>
<dbReference type="GO" id="GO:0005737">
    <property type="term" value="C:cytoplasm"/>
    <property type="evidence" value="ECO:0007669"/>
    <property type="project" value="UniProtKB-ARBA"/>
</dbReference>
<dbReference type="InterPro" id="IPR035104">
    <property type="entry name" value="Ribosomal_protein_S1-like"/>
</dbReference>
<name>A0A1T4N4L2_9ENTE</name>
<dbReference type="InterPro" id="IPR012340">
    <property type="entry name" value="NA-bd_OB-fold"/>
</dbReference>
<keyword evidence="3" id="KW-0687">Ribonucleoprotein</keyword>
<sequence>MSENFEALLNEQEEIKVGDVVEAEVVQIEDKQLVVSLPNGLQGAVPVRELTREKDVELNTLASVGDKFELLVAQEVRGNAKDEGYSFILSKTKLAARKAWEELVGRVGEVVTVKVTKVVKGGLSVDYNGLRGFIPASLVEDRFVSDFSKYKGESFDARIEEVDAESGRLILNRRDILAEEKAKKQAEVFATLHEGDVVEGTVARLTDFGAFISLGGVDGLVHVSEIAHTRVNRPSDVLKAGEAVQAKVLNIDEEHGRVSLSIKATQPGPWSDIEEKAPVGASLDGVVKRLTTFGAFVEVFPGVEGLVHISQISHKHISTPQEVLSEGDDVQVKVLEVNPEAKRIALSIKALEEAPARTEEVEEDDHYEIPEAETGFSLGDLAEGLSDYQAE</sequence>
<reference evidence="6 7" key="1">
    <citation type="submission" date="2017-02" db="EMBL/GenBank/DDBJ databases">
        <authorList>
            <person name="Peterson S.W."/>
        </authorList>
    </citation>
    <scope>NUCLEOTIDE SEQUENCE [LARGE SCALE GENOMIC DNA]</scope>
    <source>
        <strain evidence="6 7">ATCC BAA-1030</strain>
    </source>
</reference>
<dbReference type="AlphaFoldDB" id="A0A1T4N4L2"/>
<protein>
    <submittedName>
        <fullName evidence="6">Small subunit ribosomal protein S1</fullName>
    </submittedName>
</protein>
<dbReference type="OrthoDB" id="9804077at2"/>
<dbReference type="RefSeq" id="WP_078807244.1">
    <property type="nucleotide sequence ID" value="NZ_FUXI01000013.1"/>
</dbReference>
<dbReference type="PANTHER" id="PTHR10724:SF7">
    <property type="entry name" value="SMALL RIBOSOMAL SUBUNIT PROTEIN BS1C"/>
    <property type="match status" value="1"/>
</dbReference>
<dbReference type="EMBL" id="FUXI01000013">
    <property type="protein sequence ID" value="SJZ74249.1"/>
    <property type="molecule type" value="Genomic_DNA"/>
</dbReference>
<feature type="domain" description="S1 motif" evidence="5">
    <location>
        <begin position="280"/>
        <end position="349"/>
    </location>
</feature>
<dbReference type="PANTHER" id="PTHR10724">
    <property type="entry name" value="30S RIBOSOMAL PROTEIN S1"/>
    <property type="match status" value="1"/>
</dbReference>
<comment type="similarity">
    <text evidence="1">Belongs to the bacterial ribosomal protein bS1 family.</text>
</comment>
<dbReference type="GO" id="GO:0006412">
    <property type="term" value="P:translation"/>
    <property type="evidence" value="ECO:0007669"/>
    <property type="project" value="TreeGrafter"/>
</dbReference>
<dbReference type="Pfam" id="PF00575">
    <property type="entry name" value="S1"/>
    <property type="match status" value="4"/>
</dbReference>
<evidence type="ECO:0000256" key="4">
    <source>
        <dbReference type="SAM" id="MobiDB-lite"/>
    </source>
</evidence>
<evidence type="ECO:0000313" key="7">
    <source>
        <dbReference type="Proteomes" id="UP000190328"/>
    </source>
</evidence>
<proteinExistence type="inferred from homology"/>
<dbReference type="Proteomes" id="UP000190328">
    <property type="component" value="Unassembled WGS sequence"/>
</dbReference>
<dbReference type="InterPro" id="IPR003029">
    <property type="entry name" value="S1_domain"/>
</dbReference>
<feature type="domain" description="S1 motif" evidence="5">
    <location>
        <begin position="108"/>
        <end position="174"/>
    </location>
</feature>
<keyword evidence="7" id="KW-1185">Reference proteome</keyword>
<feature type="domain" description="S1 motif" evidence="5">
    <location>
        <begin position="18"/>
        <end position="92"/>
    </location>
</feature>
<dbReference type="CDD" id="cd04465">
    <property type="entry name" value="S1_RPS1_repeat_ec2_hs2"/>
    <property type="match status" value="1"/>
</dbReference>
<evidence type="ECO:0000256" key="1">
    <source>
        <dbReference type="ARBA" id="ARBA00006767"/>
    </source>
</evidence>
<evidence type="ECO:0000256" key="2">
    <source>
        <dbReference type="ARBA" id="ARBA00022980"/>
    </source>
</evidence>
<accession>A0A1T4N4L2</accession>
<evidence type="ECO:0000259" key="5">
    <source>
        <dbReference type="PROSITE" id="PS50126"/>
    </source>
</evidence>
<dbReference type="FunFam" id="2.40.50.140:FF:000051">
    <property type="entry name" value="RNA-binding transcriptional accessory protein"/>
    <property type="match status" value="2"/>
</dbReference>
<dbReference type="SUPFAM" id="SSF50249">
    <property type="entry name" value="Nucleic acid-binding proteins"/>
    <property type="match status" value="4"/>
</dbReference>
<evidence type="ECO:0000256" key="3">
    <source>
        <dbReference type="ARBA" id="ARBA00023274"/>
    </source>
</evidence>
<feature type="domain" description="S1 motif" evidence="5">
    <location>
        <begin position="195"/>
        <end position="263"/>
    </location>
</feature>
<dbReference type="GO" id="GO:0003729">
    <property type="term" value="F:mRNA binding"/>
    <property type="evidence" value="ECO:0007669"/>
    <property type="project" value="UniProtKB-ARBA"/>
</dbReference>
<feature type="region of interest" description="Disordered" evidence="4">
    <location>
        <begin position="354"/>
        <end position="391"/>
    </location>
</feature>
<dbReference type="GO" id="GO:0005840">
    <property type="term" value="C:ribosome"/>
    <property type="evidence" value="ECO:0007669"/>
    <property type="project" value="UniProtKB-KW"/>
</dbReference>
<dbReference type="GO" id="GO:1990904">
    <property type="term" value="C:ribonucleoprotein complex"/>
    <property type="evidence" value="ECO:0007669"/>
    <property type="project" value="UniProtKB-KW"/>
</dbReference>
<dbReference type="InterPro" id="IPR050437">
    <property type="entry name" value="Ribos_protein_bS1-like"/>
</dbReference>
<dbReference type="CDD" id="cd05688">
    <property type="entry name" value="S1_RPS1_repeat_ec3"/>
    <property type="match status" value="1"/>
</dbReference>
<dbReference type="Gene3D" id="2.40.50.140">
    <property type="entry name" value="Nucleic acid-binding proteins"/>
    <property type="match status" value="4"/>
</dbReference>
<evidence type="ECO:0000313" key="6">
    <source>
        <dbReference type="EMBL" id="SJZ74249.1"/>
    </source>
</evidence>
<dbReference type="GO" id="GO:0003735">
    <property type="term" value="F:structural constituent of ribosome"/>
    <property type="evidence" value="ECO:0007669"/>
    <property type="project" value="TreeGrafter"/>
</dbReference>
<dbReference type="PROSITE" id="PS50126">
    <property type="entry name" value="S1"/>
    <property type="match status" value="4"/>
</dbReference>
<dbReference type="SMART" id="SM00316">
    <property type="entry name" value="S1"/>
    <property type="match status" value="4"/>
</dbReference>
<organism evidence="6 7">
    <name type="scientific">Pilibacter termitis</name>
    <dbReference type="NCBI Taxonomy" id="263852"/>
    <lineage>
        <taxon>Bacteria</taxon>
        <taxon>Bacillati</taxon>
        <taxon>Bacillota</taxon>
        <taxon>Bacilli</taxon>
        <taxon>Lactobacillales</taxon>
        <taxon>Enterococcaceae</taxon>
        <taxon>Pilibacter</taxon>
    </lineage>
</organism>
<gene>
    <name evidence="6" type="ORF">SAMN02745116_01307</name>
</gene>
<dbReference type="NCBIfam" id="NF005208">
    <property type="entry name" value="PRK06676.1"/>
    <property type="match status" value="1"/>
</dbReference>
<dbReference type="PRINTS" id="PR00681">
    <property type="entry name" value="RIBOSOMALS1"/>
</dbReference>
<keyword evidence="2 6" id="KW-0689">Ribosomal protein</keyword>